<dbReference type="Pfam" id="PF22980">
    <property type="entry name" value="Myb_DNA-bind_8"/>
    <property type="match status" value="1"/>
</dbReference>
<evidence type="ECO:0000256" key="1">
    <source>
        <dbReference type="SAM" id="MobiDB-lite"/>
    </source>
</evidence>
<feature type="region of interest" description="Disordered" evidence="1">
    <location>
        <begin position="102"/>
        <end position="232"/>
    </location>
</feature>
<dbReference type="Proteomes" id="UP001055219">
    <property type="component" value="Unassembled WGS sequence"/>
</dbReference>
<reference evidence="3" key="2">
    <citation type="submission" date="2022-07" db="EMBL/GenBank/DDBJ databases">
        <authorList>
            <person name="Goncalves M.F.M."/>
            <person name="Hilario S."/>
            <person name="Van De Peer Y."/>
            <person name="Esteves A.C."/>
            <person name="Alves A."/>
        </authorList>
    </citation>
    <scope>NUCLEOTIDE SEQUENCE</scope>
    <source>
        <strain evidence="3">MUM 19.33</strain>
    </source>
</reference>
<dbReference type="OrthoDB" id="5353914at2759"/>
<feature type="domain" description="Myb-like DNA-binding" evidence="2">
    <location>
        <begin position="58"/>
        <end position="102"/>
    </location>
</feature>
<reference evidence="3" key="1">
    <citation type="journal article" date="2021" name="J Fungi (Basel)">
        <title>Genomic and Metabolomic Analyses of the Marine Fungus Emericellopsis cladophorae: Insights into Saltwater Adaptability Mechanisms and Its Biosynthetic Potential.</title>
        <authorList>
            <person name="Goncalves M.F.M."/>
            <person name="Hilario S."/>
            <person name="Van de Peer Y."/>
            <person name="Esteves A.C."/>
            <person name="Alves A."/>
        </authorList>
    </citation>
    <scope>NUCLEOTIDE SEQUENCE</scope>
    <source>
        <strain evidence="3">MUM 19.33</strain>
    </source>
</reference>
<dbReference type="AlphaFoldDB" id="A0A9Q0BCS0"/>
<comment type="caution">
    <text evidence="3">The sequence shown here is derived from an EMBL/GenBank/DDBJ whole genome shotgun (WGS) entry which is preliminary data.</text>
</comment>
<dbReference type="RefSeq" id="XP_051360696.1">
    <property type="nucleotide sequence ID" value="XM_051508234.1"/>
</dbReference>
<keyword evidence="4" id="KW-1185">Reference proteome</keyword>
<feature type="compositionally biased region" description="Basic and acidic residues" evidence="1">
    <location>
        <begin position="109"/>
        <end position="118"/>
    </location>
</feature>
<dbReference type="EMBL" id="JAGIXG020000041">
    <property type="protein sequence ID" value="KAI6779840.1"/>
    <property type="molecule type" value="Genomic_DNA"/>
</dbReference>
<evidence type="ECO:0000313" key="4">
    <source>
        <dbReference type="Proteomes" id="UP001055219"/>
    </source>
</evidence>
<accession>A0A9Q0BCS0</accession>
<gene>
    <name evidence="3" type="ORF">J7T54_003764</name>
</gene>
<feature type="compositionally biased region" description="Acidic residues" evidence="1">
    <location>
        <begin position="156"/>
        <end position="179"/>
    </location>
</feature>
<name>A0A9Q0BCS0_9HYPO</name>
<evidence type="ECO:0000313" key="3">
    <source>
        <dbReference type="EMBL" id="KAI6779840.1"/>
    </source>
</evidence>
<feature type="compositionally biased region" description="Basic and acidic residues" evidence="1">
    <location>
        <begin position="220"/>
        <end position="232"/>
    </location>
</feature>
<sequence>MDLPPNFVDNLTAAVKALQNVASDLTTFSNIITAATPSSQTSTASLKMAGKTQDFAGQVKFLVSCIKFSSNGKPDFEQVAKDRNIVSKAAAQKRYERMIKAANEADSDTNNKEEETPKKATPAKKRAAKAAPADEEPTPKKRGRPARKTPVKKEESSEDLTEEEEEEEHQPVADEDEEDIKPPAKSPATPKKSAQKNASNGFTPANPKSEENEDDEETSFSDKDKEGYKSPF</sequence>
<evidence type="ECO:0000259" key="2">
    <source>
        <dbReference type="Pfam" id="PF22980"/>
    </source>
</evidence>
<proteinExistence type="predicted"/>
<dbReference type="GeneID" id="75830259"/>
<feature type="compositionally biased region" description="Basic residues" evidence="1">
    <location>
        <begin position="140"/>
        <end position="150"/>
    </location>
</feature>
<dbReference type="InterPro" id="IPR054505">
    <property type="entry name" value="Myb_DNA-bind_8"/>
</dbReference>
<organism evidence="3 4">
    <name type="scientific">Emericellopsis cladophorae</name>
    <dbReference type="NCBI Taxonomy" id="2686198"/>
    <lineage>
        <taxon>Eukaryota</taxon>
        <taxon>Fungi</taxon>
        <taxon>Dikarya</taxon>
        <taxon>Ascomycota</taxon>
        <taxon>Pezizomycotina</taxon>
        <taxon>Sordariomycetes</taxon>
        <taxon>Hypocreomycetidae</taxon>
        <taxon>Hypocreales</taxon>
        <taxon>Bionectriaceae</taxon>
        <taxon>Emericellopsis</taxon>
    </lineage>
</organism>
<protein>
    <recommendedName>
        <fullName evidence="2">Myb-like DNA-binding domain-containing protein</fullName>
    </recommendedName>
</protein>